<dbReference type="RefSeq" id="XP_027618611.1">
    <property type="nucleotide sequence ID" value="XM_027762810.1"/>
</dbReference>
<evidence type="ECO:0000313" key="3">
    <source>
        <dbReference type="Proteomes" id="UP000287166"/>
    </source>
</evidence>
<protein>
    <submittedName>
        <fullName evidence="2">Uncharacterized protein</fullName>
    </submittedName>
</protein>
<name>A0A401GZW2_9APHY</name>
<keyword evidence="3" id="KW-1185">Reference proteome</keyword>
<gene>
    <name evidence="2" type="ORF">SCP_1103750</name>
</gene>
<accession>A0A401GZW2</accession>
<dbReference type="InParanoid" id="A0A401GZW2"/>
<dbReference type="AlphaFoldDB" id="A0A401GZW2"/>
<feature type="compositionally biased region" description="Polar residues" evidence="1">
    <location>
        <begin position="78"/>
        <end position="90"/>
    </location>
</feature>
<evidence type="ECO:0000313" key="2">
    <source>
        <dbReference type="EMBL" id="GBE87698.1"/>
    </source>
</evidence>
<proteinExistence type="predicted"/>
<organism evidence="2 3">
    <name type="scientific">Sparassis crispa</name>
    <dbReference type="NCBI Taxonomy" id="139825"/>
    <lineage>
        <taxon>Eukaryota</taxon>
        <taxon>Fungi</taxon>
        <taxon>Dikarya</taxon>
        <taxon>Basidiomycota</taxon>
        <taxon>Agaricomycotina</taxon>
        <taxon>Agaricomycetes</taxon>
        <taxon>Polyporales</taxon>
        <taxon>Sparassidaceae</taxon>
        <taxon>Sparassis</taxon>
    </lineage>
</organism>
<feature type="region of interest" description="Disordered" evidence="1">
    <location>
        <begin position="50"/>
        <end position="90"/>
    </location>
</feature>
<dbReference type="EMBL" id="BFAD01000011">
    <property type="protein sequence ID" value="GBE87698.1"/>
    <property type="molecule type" value="Genomic_DNA"/>
</dbReference>
<dbReference type="GeneID" id="38784615"/>
<dbReference type="Proteomes" id="UP000287166">
    <property type="component" value="Unassembled WGS sequence"/>
</dbReference>
<sequence length="90" mass="9867">MRSLVCSALMYTAPHLPPPPLMSPPRPPARPLSLTPVDLELEWHLQQLPANGDLGCVPRSRSSDVCPHWPRTRRATEQPPSATPGNTNLS</sequence>
<evidence type="ECO:0000256" key="1">
    <source>
        <dbReference type="SAM" id="MobiDB-lite"/>
    </source>
</evidence>
<comment type="caution">
    <text evidence="2">The sequence shown here is derived from an EMBL/GenBank/DDBJ whole genome shotgun (WGS) entry which is preliminary data.</text>
</comment>
<reference evidence="2 3" key="1">
    <citation type="journal article" date="2018" name="Sci. Rep.">
        <title>Genome sequence of the cauliflower mushroom Sparassis crispa (Hanabiratake) and its association with beneficial usage.</title>
        <authorList>
            <person name="Kiyama R."/>
            <person name="Furutani Y."/>
            <person name="Kawaguchi K."/>
            <person name="Nakanishi T."/>
        </authorList>
    </citation>
    <scope>NUCLEOTIDE SEQUENCE [LARGE SCALE GENOMIC DNA]</scope>
</reference>